<dbReference type="SMART" id="SM00297">
    <property type="entry name" value="BROMO"/>
    <property type="match status" value="1"/>
</dbReference>
<dbReference type="PRINTS" id="PR00503">
    <property type="entry name" value="BROMODOMAIN"/>
</dbReference>
<dbReference type="InterPro" id="IPR001107">
    <property type="entry name" value="Band_7"/>
</dbReference>
<dbReference type="InterPro" id="IPR037800">
    <property type="entry name" value="GCN5"/>
</dbReference>
<evidence type="ECO:0000313" key="11">
    <source>
        <dbReference type="Proteomes" id="UP000541610"/>
    </source>
</evidence>
<dbReference type="Proteomes" id="UP000541610">
    <property type="component" value="Unassembled WGS sequence"/>
</dbReference>
<accession>A0A7J6NR31</accession>
<evidence type="ECO:0000256" key="1">
    <source>
        <dbReference type="ARBA" id="ARBA00004123"/>
    </source>
</evidence>
<dbReference type="InterPro" id="IPR036013">
    <property type="entry name" value="Band_7/SPFH_dom_sf"/>
</dbReference>
<dbReference type="PANTHER" id="PTHR45750">
    <property type="entry name" value="GH11602P"/>
    <property type="match status" value="1"/>
</dbReference>
<dbReference type="EMBL" id="JABANP010000226">
    <property type="protein sequence ID" value="KAF4686324.1"/>
    <property type="molecule type" value="Genomic_DNA"/>
</dbReference>
<dbReference type="SUPFAM" id="SSF117892">
    <property type="entry name" value="Band 7/SPFH domain"/>
    <property type="match status" value="1"/>
</dbReference>
<protein>
    <recommendedName>
        <fullName evidence="12">HIR complex subunit</fullName>
    </recommendedName>
</protein>
<dbReference type="Pfam" id="PF01145">
    <property type="entry name" value="Band_7"/>
    <property type="match status" value="1"/>
</dbReference>
<dbReference type="SUPFAM" id="SSF55729">
    <property type="entry name" value="Acyl-CoA N-acyltransferases (Nat)"/>
    <property type="match status" value="1"/>
</dbReference>
<sequence length="803" mass="90472">MGCCAIVPEAHIGVVERFGKFDRTEHPGCVCLIPCVTDVTGMVPLNVRQLNVRVETKTSDNVFIIMEVSVQYEAIPDKAYDAFYRLTSPAGQINSYVYDVVRSSAPTMALDEVFEEKQKIAVDIKNQLIDAMTEFGFRILDALVVDIEPDYTVKDAMNEQNASRRMRIAAQEKAEAEKIMLVKNAEAEAESKFLAGQGIARQRQAIIEGLKTSVESFTESTQGISSKDVMELLLITQHFDTVKDLASTSKSQTIFIPHNPGAVGEIAQEIMSSLKAPKDTLQWVLGEQQPKHSWRTGTKRGTAAAKRCRLYRLRRSRRSLTPLLQLSEDDGSVDEGQDFLFKRKGRAVERSNGRSRKKERESEGKDSTGFAARNSGSSCDAVAAEEDSGDITFECITNDVPVVNPSEDRIERLKKLVACKNLFARQLPKMPKEYIAKLVFDRRHTTYTMWKGASLIGAVCFRCYFKYGLLEIAFLAVTSDEQVKVRLWVLVEVERSAVVEKIVFEKGRLGYGTRLMNRLKEFIKQCNPHIETASPEFRPITHFITYADNAAVGYFAKQGFTKHVKIPKYVWSGMIKSYEGAHMMSVELALDVNYLRVADMLSDTRRKVWREALEERPPVEMPALSESAGRIPDPLPLAQVPGIEHSNFVAHQSTPVKSAGESLSADGDVSSSSTESLQSRLLSLTDACFQHKSSWPFRTPVAVKDAPDYYMIIKHASDLSTIKKKLQSHQITSIREYRREMMWIFDNCRFYNGDDGNIYVKCARELEKFAFTRLKQIEADFGGDDDEIMDESSSNNKRYEACC</sequence>
<proteinExistence type="inferred from homology"/>
<evidence type="ECO:0000259" key="9">
    <source>
        <dbReference type="PROSITE" id="PS51186"/>
    </source>
</evidence>
<evidence type="ECO:0000259" key="8">
    <source>
        <dbReference type="PROSITE" id="PS50014"/>
    </source>
</evidence>
<dbReference type="GO" id="GO:0010484">
    <property type="term" value="F:histone H3 acetyltransferase activity"/>
    <property type="evidence" value="ECO:0007669"/>
    <property type="project" value="TreeGrafter"/>
</dbReference>
<keyword evidence="4" id="KW-0010">Activator</keyword>
<reference evidence="10 11" key="1">
    <citation type="submission" date="2020-04" db="EMBL/GenBank/DDBJ databases">
        <title>Perkinsus olseni comparative genomics.</title>
        <authorList>
            <person name="Bogema D.R."/>
        </authorList>
    </citation>
    <scope>NUCLEOTIDE SEQUENCE [LARGE SCALE GENOMIC DNA]</scope>
    <source>
        <strain evidence="10">00978-12</strain>
    </source>
</reference>
<dbReference type="PROSITE" id="PS50014">
    <property type="entry name" value="BROMODOMAIN_2"/>
    <property type="match status" value="1"/>
</dbReference>
<dbReference type="PANTHER" id="PTHR45750:SF3">
    <property type="entry name" value="HISTONE ACETYLTRANSFERASE"/>
    <property type="match status" value="1"/>
</dbReference>
<evidence type="ECO:0000256" key="5">
    <source>
        <dbReference type="ARBA" id="ARBA00023242"/>
    </source>
</evidence>
<dbReference type="InterPro" id="IPR016181">
    <property type="entry name" value="Acyl_CoA_acyltransferase"/>
</dbReference>
<dbReference type="SUPFAM" id="SSF47370">
    <property type="entry name" value="Bromodomain"/>
    <property type="match status" value="1"/>
</dbReference>
<dbReference type="Pfam" id="PF00439">
    <property type="entry name" value="Bromodomain"/>
    <property type="match status" value="1"/>
</dbReference>
<comment type="similarity">
    <text evidence="2">Belongs to the acetyltransferase family. GCN5 subfamily.</text>
</comment>
<dbReference type="InterPro" id="IPR036427">
    <property type="entry name" value="Bromodomain-like_sf"/>
</dbReference>
<keyword evidence="5" id="KW-0539">Nucleus</keyword>
<comment type="subcellular location">
    <subcellularLocation>
        <location evidence="1">Nucleus</location>
    </subcellularLocation>
</comment>
<evidence type="ECO:0000256" key="6">
    <source>
        <dbReference type="PROSITE-ProRule" id="PRU00035"/>
    </source>
</evidence>
<feature type="region of interest" description="Disordered" evidence="7">
    <location>
        <begin position="345"/>
        <end position="375"/>
    </location>
</feature>
<dbReference type="PROSITE" id="PS51186">
    <property type="entry name" value="GNAT"/>
    <property type="match status" value="1"/>
</dbReference>
<dbReference type="GO" id="GO:0000123">
    <property type="term" value="C:histone acetyltransferase complex"/>
    <property type="evidence" value="ECO:0007669"/>
    <property type="project" value="TreeGrafter"/>
</dbReference>
<dbReference type="SMART" id="SM00244">
    <property type="entry name" value="PHB"/>
    <property type="match status" value="1"/>
</dbReference>
<comment type="caution">
    <text evidence="10">The sequence shown here is derived from an EMBL/GenBank/DDBJ whole genome shotgun (WGS) entry which is preliminary data.</text>
</comment>
<feature type="domain" description="Bromo" evidence="8">
    <location>
        <begin position="689"/>
        <end position="759"/>
    </location>
</feature>
<evidence type="ECO:0000256" key="7">
    <source>
        <dbReference type="SAM" id="MobiDB-lite"/>
    </source>
</evidence>
<evidence type="ECO:0000256" key="2">
    <source>
        <dbReference type="ARBA" id="ARBA00008607"/>
    </source>
</evidence>
<gene>
    <name evidence="10" type="ORF">FOZ60_005378</name>
</gene>
<evidence type="ECO:0000313" key="10">
    <source>
        <dbReference type="EMBL" id="KAF4686324.1"/>
    </source>
</evidence>
<evidence type="ECO:0000256" key="4">
    <source>
        <dbReference type="ARBA" id="ARBA00023159"/>
    </source>
</evidence>
<keyword evidence="3 6" id="KW-0103">Bromodomain</keyword>
<organism evidence="10 11">
    <name type="scientific">Perkinsus olseni</name>
    <name type="common">Perkinsus atlanticus</name>
    <dbReference type="NCBI Taxonomy" id="32597"/>
    <lineage>
        <taxon>Eukaryota</taxon>
        <taxon>Sar</taxon>
        <taxon>Alveolata</taxon>
        <taxon>Perkinsozoa</taxon>
        <taxon>Perkinsea</taxon>
        <taxon>Perkinsida</taxon>
        <taxon>Perkinsidae</taxon>
        <taxon>Perkinsus</taxon>
    </lineage>
</organism>
<feature type="compositionally biased region" description="Basic and acidic residues" evidence="7">
    <location>
        <begin position="346"/>
        <end position="366"/>
    </location>
</feature>
<dbReference type="Gene3D" id="3.30.479.30">
    <property type="entry name" value="Band 7 domain"/>
    <property type="match status" value="1"/>
</dbReference>
<dbReference type="Gene3D" id="3.40.630.30">
    <property type="match status" value="1"/>
</dbReference>
<dbReference type="GO" id="GO:0005634">
    <property type="term" value="C:nucleus"/>
    <property type="evidence" value="ECO:0007669"/>
    <property type="project" value="UniProtKB-SubCell"/>
</dbReference>
<dbReference type="Gene3D" id="1.20.920.10">
    <property type="entry name" value="Bromodomain-like"/>
    <property type="match status" value="1"/>
</dbReference>
<dbReference type="AlphaFoldDB" id="A0A7J6NR31"/>
<dbReference type="InterPro" id="IPR000182">
    <property type="entry name" value="GNAT_dom"/>
</dbReference>
<feature type="domain" description="N-acetyltransferase" evidence="9">
    <location>
        <begin position="406"/>
        <end position="579"/>
    </location>
</feature>
<evidence type="ECO:0000256" key="3">
    <source>
        <dbReference type="ARBA" id="ARBA00023117"/>
    </source>
</evidence>
<dbReference type="InterPro" id="IPR001487">
    <property type="entry name" value="Bromodomain"/>
</dbReference>
<dbReference type="GO" id="GO:0045944">
    <property type="term" value="P:positive regulation of transcription by RNA polymerase II"/>
    <property type="evidence" value="ECO:0007669"/>
    <property type="project" value="TreeGrafter"/>
</dbReference>
<evidence type="ECO:0008006" key="12">
    <source>
        <dbReference type="Google" id="ProtNLM"/>
    </source>
</evidence>
<dbReference type="OrthoDB" id="1937912at2759"/>
<name>A0A7J6NR31_PEROL</name>
<dbReference type="CDD" id="cd03407">
    <property type="entry name" value="SPFH_like_u4"/>
    <property type="match status" value="1"/>
</dbReference>